<dbReference type="GO" id="GO:0004803">
    <property type="term" value="F:transposase activity"/>
    <property type="evidence" value="ECO:0007669"/>
    <property type="project" value="InterPro"/>
</dbReference>
<feature type="compositionally biased region" description="Low complexity" evidence="1">
    <location>
        <begin position="164"/>
        <end position="179"/>
    </location>
</feature>
<evidence type="ECO:0000259" key="3">
    <source>
        <dbReference type="Pfam" id="PF01609"/>
    </source>
</evidence>
<dbReference type="KEGG" id="xya:ET471_17575"/>
<dbReference type="InterPro" id="IPR047647">
    <property type="entry name" value="ISAs1_transpos"/>
</dbReference>
<keyword evidence="2" id="KW-0812">Transmembrane</keyword>
<dbReference type="AlphaFoldDB" id="A0A4P6F6K4"/>
<feature type="transmembrane region" description="Helical" evidence="2">
    <location>
        <begin position="68"/>
        <end position="87"/>
    </location>
</feature>
<keyword evidence="2" id="KW-1133">Transmembrane helix</keyword>
<evidence type="ECO:0000259" key="4">
    <source>
        <dbReference type="Pfam" id="PF13808"/>
    </source>
</evidence>
<evidence type="ECO:0000313" key="5">
    <source>
        <dbReference type="EMBL" id="QAY71620.1"/>
    </source>
</evidence>
<gene>
    <name evidence="5" type="ORF">ET471_17575</name>
</gene>
<dbReference type="InterPro" id="IPR002559">
    <property type="entry name" value="Transposase_11"/>
</dbReference>
<dbReference type="InterPro" id="IPR051698">
    <property type="entry name" value="Transposase_11-like"/>
</dbReference>
<dbReference type="OrthoDB" id="3867913at2"/>
<name>A0A4P6F6K4_9MICO</name>
<feature type="region of interest" description="Disordered" evidence="1">
    <location>
        <begin position="164"/>
        <end position="186"/>
    </location>
</feature>
<dbReference type="PANTHER" id="PTHR30298:SF0">
    <property type="entry name" value="PROTEIN YBFL-RELATED"/>
    <property type="match status" value="1"/>
</dbReference>
<dbReference type="GO" id="GO:0006313">
    <property type="term" value="P:DNA transposition"/>
    <property type="evidence" value="ECO:0007669"/>
    <property type="project" value="InterPro"/>
</dbReference>
<dbReference type="EMBL" id="CP035493">
    <property type="protein sequence ID" value="QAY71620.1"/>
    <property type="molecule type" value="Genomic_DNA"/>
</dbReference>
<dbReference type="GO" id="GO:0003677">
    <property type="term" value="F:DNA binding"/>
    <property type="evidence" value="ECO:0007669"/>
    <property type="project" value="InterPro"/>
</dbReference>
<accession>A0A4P6F6K4</accession>
<dbReference type="InterPro" id="IPR032806">
    <property type="entry name" value="YbfD_N"/>
</dbReference>
<keyword evidence="2" id="KW-0472">Membrane</keyword>
<reference evidence="5 6" key="1">
    <citation type="submission" date="2019-01" db="EMBL/GenBank/DDBJ databases">
        <title>Genome sequencing of strain FW10M-9.</title>
        <authorList>
            <person name="Heo J."/>
            <person name="Kim S.-J."/>
            <person name="Kim J.-S."/>
            <person name="Hong S.-B."/>
            <person name="Kwon S.-W."/>
        </authorList>
    </citation>
    <scope>NUCLEOTIDE SEQUENCE [LARGE SCALE GENOMIC DNA]</scope>
    <source>
        <strain evidence="5 6">FW10M-9</strain>
    </source>
</reference>
<dbReference type="Pfam" id="PF13808">
    <property type="entry name" value="DDE_Tnp_1_assoc"/>
    <property type="match status" value="1"/>
</dbReference>
<feature type="domain" description="H repeat-associated protein N-terminal" evidence="4">
    <location>
        <begin position="50"/>
        <end position="136"/>
    </location>
</feature>
<keyword evidence="6" id="KW-1185">Reference proteome</keyword>
<dbReference type="NCBIfam" id="NF033564">
    <property type="entry name" value="transpos_ISAs1"/>
    <property type="match status" value="1"/>
</dbReference>
<dbReference type="Proteomes" id="UP000292118">
    <property type="component" value="Chromosome"/>
</dbReference>
<evidence type="ECO:0000256" key="1">
    <source>
        <dbReference type="SAM" id="MobiDB-lite"/>
    </source>
</evidence>
<protein>
    <submittedName>
        <fullName evidence="5">ISAs1 family transposase</fullName>
    </submittedName>
</protein>
<evidence type="ECO:0000256" key="2">
    <source>
        <dbReference type="SAM" id="Phobius"/>
    </source>
</evidence>
<dbReference type="PANTHER" id="PTHR30298">
    <property type="entry name" value="H REPEAT-ASSOCIATED PREDICTED TRANSPOSASE"/>
    <property type="match status" value="1"/>
</dbReference>
<evidence type="ECO:0000313" key="6">
    <source>
        <dbReference type="Proteomes" id="UP000292118"/>
    </source>
</evidence>
<organism evidence="5 6">
    <name type="scientific">Xylanimonas protaetiae</name>
    <dbReference type="NCBI Taxonomy" id="2509457"/>
    <lineage>
        <taxon>Bacteria</taxon>
        <taxon>Bacillati</taxon>
        <taxon>Actinomycetota</taxon>
        <taxon>Actinomycetes</taxon>
        <taxon>Micrococcales</taxon>
        <taxon>Promicromonosporaceae</taxon>
        <taxon>Xylanimonas</taxon>
    </lineage>
</organism>
<proteinExistence type="predicted"/>
<sequence>MTCEDGSSLRCHRCWKGAAPVSVVSPVLAVLDQSSVTGRVLGGQVEGLLDVFAGVPDPRRRRGVRFRLPVVLGLALLAVACGAIGFAEIAEVAADLGPELTAAFGIVRCAPSAATFRRVLCSIDPAALDEALCRWAGTRTPPATTTGPATEAVTGPVRAAGAVPAAAGPAAGPDAEGVPSAPGGRGRVVRVISADGKTMRGARRRTGEGRIAQDQVVEVLDHASGAVLACEPVPDGDEIGAVRAVMARLTDRWGSLAGVAFVADAKHTQHKLARQIGAAGGWWLLPVKANQPSILAKVAALPWTQVPAQDTRRDKAHGRAETRTVRVVQAPRHIDLALADTAQVVKIARHTRRPHPGKPTAWTRENAYLLTSLPAEIADPATLAAMVRSHWLIENQVHWVRDHAYNEDRHTARSGNGPINLACLRNTAITRHRAHGADNIAQALRASARHARRALDALTQHQL</sequence>
<dbReference type="Pfam" id="PF01609">
    <property type="entry name" value="DDE_Tnp_1"/>
    <property type="match status" value="1"/>
</dbReference>
<feature type="domain" description="Transposase IS4-like" evidence="3">
    <location>
        <begin position="191"/>
        <end position="429"/>
    </location>
</feature>